<comment type="caution">
    <text evidence="3">The sequence shown here is derived from an EMBL/GenBank/DDBJ whole genome shotgun (WGS) entry which is preliminary data.</text>
</comment>
<dbReference type="Proteomes" id="UP000050320">
    <property type="component" value="Unassembled WGS sequence"/>
</dbReference>
<organism evidence="3 4">
    <name type="scientific">Acidiplasma aeolicum</name>
    <dbReference type="NCBI Taxonomy" id="507754"/>
    <lineage>
        <taxon>Archaea</taxon>
        <taxon>Methanobacteriati</taxon>
        <taxon>Thermoplasmatota</taxon>
        <taxon>Thermoplasmata</taxon>
        <taxon>Thermoplasmatales</taxon>
        <taxon>Ferroplasmaceae</taxon>
        <taxon>Acidiplasma</taxon>
    </lineage>
</organism>
<dbReference type="AlphaFoldDB" id="A0A0N8VKG5"/>
<evidence type="ECO:0000259" key="1">
    <source>
        <dbReference type="Pfam" id="PF00535"/>
    </source>
</evidence>
<dbReference type="RefSeq" id="WP_054964354.1">
    <property type="nucleotide sequence ID" value="NZ_LJCQ01000289.1"/>
</dbReference>
<evidence type="ECO:0000313" key="3">
    <source>
        <dbReference type="EMBL" id="KQB33660.1"/>
    </source>
</evidence>
<dbReference type="GO" id="GO:0006487">
    <property type="term" value="P:protein N-linked glycosylation"/>
    <property type="evidence" value="ECO:0007669"/>
    <property type="project" value="TreeGrafter"/>
</dbReference>
<reference evidence="3 4" key="2">
    <citation type="submission" date="2015-09" db="EMBL/GenBank/DDBJ databases">
        <title>Heavy metals and arsenic resistance mechanisms in polyextremophilic archaea of the family Ferroplasmaceae.</title>
        <authorList>
            <person name="Bulaev A.G."/>
            <person name="Kanygina A.V."/>
        </authorList>
    </citation>
    <scope>NUCLEOTIDE SEQUENCE [LARGE SCALE GENOMIC DNA]</scope>
    <source>
        <strain evidence="3 4">VT</strain>
    </source>
</reference>
<dbReference type="EMBL" id="LKBG01000283">
    <property type="protein sequence ID" value="KQB33660.1"/>
    <property type="molecule type" value="Genomic_DNA"/>
</dbReference>
<dbReference type="Proteomes" id="UP000050515">
    <property type="component" value="Unassembled WGS sequence"/>
</dbReference>
<accession>A0A0N8VKG5</accession>
<dbReference type="Gene3D" id="3.90.550.10">
    <property type="entry name" value="Spore Coat Polysaccharide Biosynthesis Protein SpsA, Chain A"/>
    <property type="match status" value="1"/>
</dbReference>
<proteinExistence type="predicted"/>
<evidence type="ECO:0000313" key="5">
    <source>
        <dbReference type="Proteomes" id="UP000050515"/>
    </source>
</evidence>
<name>A0A0N8VKG5_9ARCH</name>
<keyword evidence="4" id="KW-1185">Reference proteome</keyword>
<dbReference type="Pfam" id="PF00535">
    <property type="entry name" value="Glycos_transf_2"/>
    <property type="match status" value="1"/>
</dbReference>
<gene>
    <name evidence="3" type="ORF">AOG54_06730</name>
    <name evidence="2" type="ORF">SE19_06730</name>
</gene>
<dbReference type="OrthoDB" id="351177at2157"/>
<feature type="domain" description="Glycosyltransferase 2-like" evidence="1">
    <location>
        <begin position="18"/>
        <end position="180"/>
    </location>
</feature>
<dbReference type="PANTHER" id="PTHR10859">
    <property type="entry name" value="GLYCOSYL TRANSFERASE"/>
    <property type="match status" value="1"/>
</dbReference>
<keyword evidence="3" id="KW-0808">Transferase</keyword>
<sequence>MDDLVSTKANSIAYQRSTVIIPAYNEEKRLMPVLYELCEYIKSNSLEWKVMVSIDGDDGTESNVKIMMQEYSFLSYSKGKGRGGKGAAIKRAITSATGNFVILMDADGSVPLKEVVKSLDLTNYYDLIIFDRYSNRENRIPFIRRFPSRGFNKLVRIFLGLKINDTQCGYKIIKREYAQRAFNKITISNAFFDVALLYYLKKERVKYIEIPVEYNYDRNSKFHVVELVLGEGISLIAFRIRNSRFYKYVPDKLISLYYRKFRWI</sequence>
<evidence type="ECO:0000313" key="2">
    <source>
        <dbReference type="EMBL" id="KPV46167.1"/>
    </source>
</evidence>
<dbReference type="InterPro" id="IPR001173">
    <property type="entry name" value="Glyco_trans_2-like"/>
</dbReference>
<dbReference type="InterPro" id="IPR029044">
    <property type="entry name" value="Nucleotide-diphossugar_trans"/>
</dbReference>
<evidence type="ECO:0000313" key="4">
    <source>
        <dbReference type="Proteomes" id="UP000050320"/>
    </source>
</evidence>
<protein>
    <submittedName>
        <fullName evidence="3">Cell wall biosynthesis glycosyltransferase</fullName>
    </submittedName>
</protein>
<dbReference type="PATRIC" id="fig|507754.4.peg.1866"/>
<dbReference type="SUPFAM" id="SSF53448">
    <property type="entry name" value="Nucleotide-diphospho-sugar transferases"/>
    <property type="match status" value="1"/>
</dbReference>
<reference evidence="2 5" key="1">
    <citation type="submission" date="2015-09" db="EMBL/GenBank/DDBJ databases">
        <title>Draft genome sequence of Acidiplasma aeolicum DSM 18409.</title>
        <authorList>
            <person name="Hemp J."/>
        </authorList>
    </citation>
    <scope>NUCLEOTIDE SEQUENCE [LARGE SCALE GENOMIC DNA]</scope>
    <source>
        <strain evidence="2 5">V</strain>
    </source>
</reference>
<dbReference type="EMBL" id="LJCQ01000289">
    <property type="protein sequence ID" value="KPV46167.1"/>
    <property type="molecule type" value="Genomic_DNA"/>
</dbReference>
<dbReference type="PANTHER" id="PTHR10859:SF91">
    <property type="entry name" value="DOLICHYL-PHOSPHATE BETA-GLUCOSYLTRANSFERASE"/>
    <property type="match status" value="1"/>
</dbReference>
<dbReference type="GO" id="GO:0016740">
    <property type="term" value="F:transferase activity"/>
    <property type="evidence" value="ECO:0007669"/>
    <property type="project" value="UniProtKB-KW"/>
</dbReference>